<reference evidence="4" key="1">
    <citation type="submission" date="2021-01" db="EMBL/GenBank/DDBJ databases">
        <authorList>
            <consortium name="Genoscope - CEA"/>
            <person name="William W."/>
        </authorList>
    </citation>
    <scope>NUCLEOTIDE SEQUENCE</scope>
</reference>
<keyword evidence="5" id="KW-1185">Reference proteome</keyword>
<feature type="signal peptide" evidence="3">
    <location>
        <begin position="1"/>
        <end position="17"/>
    </location>
</feature>
<comment type="caution">
    <text evidence="4">The sequence shown here is derived from an EMBL/GenBank/DDBJ whole genome shotgun (WGS) entry which is preliminary data.</text>
</comment>
<accession>A0A8S1QXV3</accession>
<feature type="compositionally biased region" description="Basic and acidic residues" evidence="1">
    <location>
        <begin position="52"/>
        <end position="62"/>
    </location>
</feature>
<dbReference type="EMBL" id="CAJJDN010000125">
    <property type="protein sequence ID" value="CAD8120269.1"/>
    <property type="molecule type" value="Genomic_DNA"/>
</dbReference>
<keyword evidence="2" id="KW-0812">Transmembrane</keyword>
<evidence type="ECO:0000313" key="5">
    <source>
        <dbReference type="Proteomes" id="UP000692954"/>
    </source>
</evidence>
<keyword evidence="2" id="KW-0472">Membrane</keyword>
<evidence type="ECO:0000256" key="3">
    <source>
        <dbReference type="SAM" id="SignalP"/>
    </source>
</evidence>
<feature type="chain" id="PRO_5035868013" description="Transmembrane protein" evidence="3">
    <location>
        <begin position="18"/>
        <end position="99"/>
    </location>
</feature>
<keyword evidence="2" id="KW-1133">Transmembrane helix</keyword>
<evidence type="ECO:0008006" key="6">
    <source>
        <dbReference type="Google" id="ProtNLM"/>
    </source>
</evidence>
<keyword evidence="3" id="KW-0732">Signal</keyword>
<evidence type="ECO:0000313" key="4">
    <source>
        <dbReference type="EMBL" id="CAD8120269.1"/>
    </source>
</evidence>
<name>A0A8S1QXV3_9CILI</name>
<proteinExistence type="predicted"/>
<gene>
    <name evidence="4" type="ORF">PSON_ATCC_30995.1.T1250085</name>
</gene>
<evidence type="ECO:0000256" key="2">
    <source>
        <dbReference type="SAM" id="Phobius"/>
    </source>
</evidence>
<feature type="compositionally biased region" description="Basic and acidic residues" evidence="1">
    <location>
        <begin position="72"/>
        <end position="87"/>
    </location>
</feature>
<protein>
    <recommendedName>
        <fullName evidence="6">Transmembrane protein</fullName>
    </recommendedName>
</protein>
<dbReference type="Proteomes" id="UP000692954">
    <property type="component" value="Unassembled WGS sequence"/>
</dbReference>
<feature type="transmembrane region" description="Helical" evidence="2">
    <location>
        <begin position="6"/>
        <end position="25"/>
    </location>
</feature>
<dbReference type="AlphaFoldDB" id="A0A8S1QXV3"/>
<evidence type="ECO:0000256" key="1">
    <source>
        <dbReference type="SAM" id="MobiDB-lite"/>
    </source>
</evidence>
<sequence length="99" mass="11861">MNAFLAHNHVFILTVTALNILLCLMPSSNQINQKQSHYIDDYDSIQESTTKLERQNHKLQTEEEKEEEEHLIDEHQSDQIKEQEEQDDLFFRIYDDLKK</sequence>
<feature type="region of interest" description="Disordered" evidence="1">
    <location>
        <begin position="52"/>
        <end position="87"/>
    </location>
</feature>
<organism evidence="4 5">
    <name type="scientific">Paramecium sonneborni</name>
    <dbReference type="NCBI Taxonomy" id="65129"/>
    <lineage>
        <taxon>Eukaryota</taxon>
        <taxon>Sar</taxon>
        <taxon>Alveolata</taxon>
        <taxon>Ciliophora</taxon>
        <taxon>Intramacronucleata</taxon>
        <taxon>Oligohymenophorea</taxon>
        <taxon>Peniculida</taxon>
        <taxon>Parameciidae</taxon>
        <taxon>Paramecium</taxon>
    </lineage>
</organism>